<feature type="non-terminal residue" evidence="2">
    <location>
        <position position="160"/>
    </location>
</feature>
<evidence type="ECO:0000313" key="3">
    <source>
        <dbReference type="Proteomes" id="UP001497623"/>
    </source>
</evidence>
<dbReference type="AlphaFoldDB" id="A0AAV2PK75"/>
<dbReference type="EMBL" id="CAXKWB010000082">
    <property type="protein sequence ID" value="CAL4059092.1"/>
    <property type="molecule type" value="Genomic_DNA"/>
</dbReference>
<organism evidence="2 3">
    <name type="scientific">Meganyctiphanes norvegica</name>
    <name type="common">Northern krill</name>
    <name type="synonym">Thysanopoda norvegica</name>
    <dbReference type="NCBI Taxonomy" id="48144"/>
    <lineage>
        <taxon>Eukaryota</taxon>
        <taxon>Metazoa</taxon>
        <taxon>Ecdysozoa</taxon>
        <taxon>Arthropoda</taxon>
        <taxon>Crustacea</taxon>
        <taxon>Multicrustacea</taxon>
        <taxon>Malacostraca</taxon>
        <taxon>Eumalacostraca</taxon>
        <taxon>Eucarida</taxon>
        <taxon>Euphausiacea</taxon>
        <taxon>Euphausiidae</taxon>
        <taxon>Meganyctiphanes</taxon>
    </lineage>
</organism>
<sequence length="160" mass="17308">MVPYQVVSIWAAFDAPPSDCLDKTCYEEGLHACDPTRCIQDYWSCDSVDALPQYHTCPGDLVFNKIKEYPCCVDIHSCPSLTCPETTLPTEPTTSEPTTTDTTTPGPITPNTTTPEPITPDTTTTEPTTTDTTLTSTPTSSAITSSTTEGCLLNMECLEK</sequence>
<comment type="caution">
    <text evidence="2">The sequence shown here is derived from an EMBL/GenBank/DDBJ whole genome shotgun (WGS) entry which is preliminary data.</text>
</comment>
<evidence type="ECO:0000256" key="1">
    <source>
        <dbReference type="SAM" id="MobiDB-lite"/>
    </source>
</evidence>
<accession>A0AAV2PK75</accession>
<name>A0AAV2PK75_MEGNR</name>
<feature type="region of interest" description="Disordered" evidence="1">
    <location>
        <begin position="86"/>
        <end position="145"/>
    </location>
</feature>
<gene>
    <name evidence="2" type="ORF">MNOR_LOCUS379</name>
</gene>
<dbReference type="Proteomes" id="UP001497623">
    <property type="component" value="Unassembled WGS sequence"/>
</dbReference>
<protein>
    <submittedName>
        <fullName evidence="2">Uncharacterized protein</fullName>
    </submittedName>
</protein>
<evidence type="ECO:0000313" key="2">
    <source>
        <dbReference type="EMBL" id="CAL4059092.1"/>
    </source>
</evidence>
<proteinExistence type="predicted"/>
<reference evidence="2 3" key="1">
    <citation type="submission" date="2024-05" db="EMBL/GenBank/DDBJ databases">
        <authorList>
            <person name="Wallberg A."/>
        </authorList>
    </citation>
    <scope>NUCLEOTIDE SEQUENCE [LARGE SCALE GENOMIC DNA]</scope>
</reference>
<keyword evidence="3" id="KW-1185">Reference proteome</keyword>